<dbReference type="Proteomes" id="UP000292447">
    <property type="component" value="Chromosome III"/>
</dbReference>
<accession>A0A4V1AE63</accession>
<keyword evidence="3 11" id="KW-0813">Transport</keyword>
<keyword evidence="10 11" id="KW-0472">Membrane</keyword>
<keyword evidence="16" id="KW-1185">Reference proteome</keyword>
<keyword evidence="7 11" id="KW-0653">Protein transport</keyword>
<dbReference type="GO" id="GO:0006888">
    <property type="term" value="P:endoplasmic reticulum to Golgi vesicle-mediated transport"/>
    <property type="evidence" value="ECO:0007669"/>
    <property type="project" value="UniProtKB-UniRule"/>
</dbReference>
<evidence type="ECO:0000256" key="12">
    <source>
        <dbReference type="SAM" id="MobiDB-lite"/>
    </source>
</evidence>
<feature type="transmembrane region" description="Helical" evidence="11">
    <location>
        <begin position="119"/>
        <end position="136"/>
    </location>
</feature>
<dbReference type="PANTHER" id="PTHR12701:SF19">
    <property type="entry name" value="ENDOPLASMIC RETICULUM TRANSMEMBRANE PROTEIN 1-RELATED"/>
    <property type="match status" value="1"/>
</dbReference>
<evidence type="ECO:0000256" key="8">
    <source>
        <dbReference type="ARBA" id="ARBA00022989"/>
    </source>
</evidence>
<dbReference type="AlphaFoldDB" id="A0A4V1AE63"/>
<evidence type="ECO:0000256" key="9">
    <source>
        <dbReference type="ARBA" id="ARBA00023054"/>
    </source>
</evidence>
<dbReference type="GO" id="GO:0006886">
    <property type="term" value="P:intracellular protein transport"/>
    <property type="evidence" value="ECO:0007669"/>
    <property type="project" value="UniProtKB-UniRule"/>
</dbReference>
<dbReference type="InterPro" id="IPR040463">
    <property type="entry name" value="BAP29/BAP31_N"/>
</dbReference>
<dbReference type="Pfam" id="PF18035">
    <property type="entry name" value="Bap31_Bap29_C"/>
    <property type="match status" value="1"/>
</dbReference>
<gene>
    <name evidence="15" type="primary">MPUL0C00760</name>
    <name evidence="15" type="ORF">METSCH_C00760</name>
</gene>
<evidence type="ECO:0000256" key="7">
    <source>
        <dbReference type="ARBA" id="ARBA00022927"/>
    </source>
</evidence>
<keyword evidence="6 11" id="KW-0931">ER-Golgi transport</keyword>
<name>A0A4V1AE63_9ASCO</name>
<dbReference type="Pfam" id="PF05529">
    <property type="entry name" value="Bap31"/>
    <property type="match status" value="1"/>
</dbReference>
<proteinExistence type="inferred from homology"/>
<sequence>MQQSEACRLRRTQRQKRNQNRNRSRRLRPWCAHDWCGLATKSEIHVHVNGSSRLFIRYFHLPAITSKIFKMTLQMTMVFGALLAQMAVISFLLVPLPFMIRSKIVNGWAALRQNANYKVGLIFVSGIMVLQFIDCVQKLQRFHRSQNLEFAPGPHMGVGLLSDQLASKFYAQRNLYLSGAVIYLGLSIHTVLAIMGKLVAKEALYRDSQTEGETNTEEIAKLRETIRKREVEITAMKKQIEGVQKAYDALTDSAERSKDD</sequence>
<evidence type="ECO:0000256" key="11">
    <source>
        <dbReference type="RuleBase" id="RU367026"/>
    </source>
</evidence>
<dbReference type="EMBL" id="CP034458">
    <property type="protein sequence ID" value="QBM88113.1"/>
    <property type="molecule type" value="Genomic_DNA"/>
</dbReference>
<feature type="transmembrane region" description="Helical" evidence="11">
    <location>
        <begin position="175"/>
        <end position="196"/>
    </location>
</feature>
<reference evidence="16" key="1">
    <citation type="submission" date="2019-03" db="EMBL/GenBank/DDBJ databases">
        <title>Snf2 controls pulcherriminic acid biosynthesis and connects pigmentation and antifungal activity of the yeast Metschnikowia pulcherrima.</title>
        <authorList>
            <person name="Gore-Lloyd D."/>
            <person name="Sumann I."/>
            <person name="Brachmann A.O."/>
            <person name="Schneeberger K."/>
            <person name="Ortiz-Merino R.A."/>
            <person name="Moreno-Beltran M."/>
            <person name="Schlaefli M."/>
            <person name="Kirner P."/>
            <person name="Santos Kron A."/>
            <person name="Wolfe K.H."/>
            <person name="Piel J."/>
            <person name="Ahrens C.H."/>
            <person name="Henk D."/>
            <person name="Freimoser F.M."/>
        </authorList>
    </citation>
    <scope>NUCLEOTIDE SEQUENCE [LARGE SCALE GENOMIC DNA]</scope>
    <source>
        <strain evidence="16">APC 1.2</strain>
    </source>
</reference>
<evidence type="ECO:0000256" key="1">
    <source>
        <dbReference type="ARBA" id="ARBA00004477"/>
    </source>
</evidence>
<evidence type="ECO:0000313" key="15">
    <source>
        <dbReference type="EMBL" id="QBM88113.1"/>
    </source>
</evidence>
<keyword evidence="8 11" id="KW-1133">Transmembrane helix</keyword>
<feature type="compositionally biased region" description="Basic residues" evidence="12">
    <location>
        <begin position="9"/>
        <end position="23"/>
    </location>
</feature>
<feature type="transmembrane region" description="Helical" evidence="11">
    <location>
        <begin position="77"/>
        <end position="99"/>
    </location>
</feature>
<keyword evidence="5 11" id="KW-0256">Endoplasmic reticulum</keyword>
<evidence type="ECO:0000256" key="10">
    <source>
        <dbReference type="ARBA" id="ARBA00023136"/>
    </source>
</evidence>
<evidence type="ECO:0000256" key="5">
    <source>
        <dbReference type="ARBA" id="ARBA00022824"/>
    </source>
</evidence>
<feature type="domain" description="BAP29/BAP31 transmembrane" evidence="13">
    <location>
        <begin position="71"/>
        <end position="206"/>
    </location>
</feature>
<evidence type="ECO:0000256" key="4">
    <source>
        <dbReference type="ARBA" id="ARBA00022692"/>
    </source>
</evidence>
<evidence type="ECO:0000256" key="3">
    <source>
        <dbReference type="ARBA" id="ARBA00022448"/>
    </source>
</evidence>
<feature type="region of interest" description="Disordered" evidence="12">
    <location>
        <begin position="1"/>
        <end position="23"/>
    </location>
</feature>
<comment type="function">
    <text evidence="11">May play a role in anterograde transport of membrane proteins from the endoplasmic reticulum to the Golgi.</text>
</comment>
<evidence type="ECO:0000259" key="14">
    <source>
        <dbReference type="Pfam" id="PF18035"/>
    </source>
</evidence>
<protein>
    <recommendedName>
        <fullName evidence="11">Endoplasmic reticulum transmembrane protein</fullName>
    </recommendedName>
</protein>
<dbReference type="InterPro" id="IPR041672">
    <property type="entry name" value="Bap31/Bap29_C"/>
</dbReference>
<comment type="subcellular location">
    <subcellularLocation>
        <location evidence="1 11">Endoplasmic reticulum membrane</location>
        <topology evidence="1 11">Multi-pass membrane protein</topology>
    </subcellularLocation>
</comment>
<organism evidence="15 16">
    <name type="scientific">Metschnikowia aff. pulcherrima</name>
    <dbReference type="NCBI Taxonomy" id="2163413"/>
    <lineage>
        <taxon>Eukaryota</taxon>
        <taxon>Fungi</taxon>
        <taxon>Dikarya</taxon>
        <taxon>Ascomycota</taxon>
        <taxon>Saccharomycotina</taxon>
        <taxon>Pichiomycetes</taxon>
        <taxon>Metschnikowiaceae</taxon>
        <taxon>Metschnikowia</taxon>
    </lineage>
</organism>
<comment type="similarity">
    <text evidence="2 11">Belongs to the BCAP29/BCAP31 family.</text>
</comment>
<dbReference type="GO" id="GO:0005789">
    <property type="term" value="C:endoplasmic reticulum membrane"/>
    <property type="evidence" value="ECO:0007669"/>
    <property type="project" value="UniProtKB-SubCell"/>
</dbReference>
<dbReference type="STRING" id="2163413.A0A4V1AE63"/>
<dbReference type="PANTHER" id="PTHR12701">
    <property type="entry name" value="BCR-ASSOCIATED PROTEIN, BAP"/>
    <property type="match status" value="1"/>
</dbReference>
<evidence type="ECO:0000256" key="6">
    <source>
        <dbReference type="ARBA" id="ARBA00022892"/>
    </source>
</evidence>
<keyword evidence="4 11" id="KW-0812">Transmembrane</keyword>
<dbReference type="Gene3D" id="1.20.5.110">
    <property type="match status" value="1"/>
</dbReference>
<evidence type="ECO:0000313" key="16">
    <source>
        <dbReference type="Proteomes" id="UP000292447"/>
    </source>
</evidence>
<feature type="domain" description="Bap31/Bap29 cytoplasmic coiled-coil" evidence="14">
    <location>
        <begin position="217"/>
        <end position="258"/>
    </location>
</feature>
<evidence type="ECO:0000256" key="2">
    <source>
        <dbReference type="ARBA" id="ARBA00007956"/>
    </source>
</evidence>
<dbReference type="InterPro" id="IPR008417">
    <property type="entry name" value="BAP29/BAP31"/>
</dbReference>
<dbReference type="GO" id="GO:0070973">
    <property type="term" value="P:protein localization to endoplasmic reticulum exit site"/>
    <property type="evidence" value="ECO:0007669"/>
    <property type="project" value="UniProtKB-UniRule"/>
</dbReference>
<keyword evidence="15" id="KW-0675">Receptor</keyword>
<keyword evidence="9" id="KW-0175">Coiled coil</keyword>
<evidence type="ECO:0000259" key="13">
    <source>
        <dbReference type="Pfam" id="PF05529"/>
    </source>
</evidence>